<evidence type="ECO:0000313" key="1">
    <source>
        <dbReference type="EMBL" id="CAA9401207.1"/>
    </source>
</evidence>
<name>A0A6J4P1N0_9ACTN</name>
<gene>
    <name evidence="1" type="ORF">AVDCRST_MAG22-1106</name>
</gene>
<protein>
    <submittedName>
        <fullName evidence="1">Uncharacterized protein</fullName>
    </submittedName>
</protein>
<proteinExistence type="predicted"/>
<organism evidence="1">
    <name type="scientific">uncultured Rubrobacteraceae bacterium</name>
    <dbReference type="NCBI Taxonomy" id="349277"/>
    <lineage>
        <taxon>Bacteria</taxon>
        <taxon>Bacillati</taxon>
        <taxon>Actinomycetota</taxon>
        <taxon>Rubrobacteria</taxon>
        <taxon>Rubrobacterales</taxon>
        <taxon>Rubrobacteraceae</taxon>
        <taxon>environmental samples</taxon>
    </lineage>
</organism>
<dbReference type="AlphaFoldDB" id="A0A6J4P1N0"/>
<feature type="non-terminal residue" evidence="1">
    <location>
        <position position="19"/>
    </location>
</feature>
<sequence>CQKPRTTFLVRWPSSSRGS</sequence>
<accession>A0A6J4P1N0</accession>
<feature type="non-terminal residue" evidence="1">
    <location>
        <position position="1"/>
    </location>
</feature>
<dbReference type="EMBL" id="CADCUV010000052">
    <property type="protein sequence ID" value="CAA9401207.1"/>
    <property type="molecule type" value="Genomic_DNA"/>
</dbReference>
<reference evidence="1" key="1">
    <citation type="submission" date="2020-02" db="EMBL/GenBank/DDBJ databases">
        <authorList>
            <person name="Meier V. D."/>
        </authorList>
    </citation>
    <scope>NUCLEOTIDE SEQUENCE</scope>
    <source>
        <strain evidence="1">AVDCRST_MAG22</strain>
    </source>
</reference>